<dbReference type="EMBL" id="BDRX01000128">
    <property type="protein sequence ID" value="GBF98551.1"/>
    <property type="molecule type" value="Genomic_DNA"/>
</dbReference>
<reference evidence="2 3" key="1">
    <citation type="journal article" date="2018" name="Sci. Rep.">
        <title>Raphidocelis subcapitata (=Pseudokirchneriella subcapitata) provides an insight into genome evolution and environmental adaptations in the Sphaeropleales.</title>
        <authorList>
            <person name="Suzuki S."/>
            <person name="Yamaguchi H."/>
            <person name="Nakajima N."/>
            <person name="Kawachi M."/>
        </authorList>
    </citation>
    <scope>NUCLEOTIDE SEQUENCE [LARGE SCALE GENOMIC DNA]</scope>
    <source>
        <strain evidence="2 3">NIES-35</strain>
    </source>
</reference>
<feature type="compositionally biased region" description="Basic and acidic residues" evidence="1">
    <location>
        <begin position="1"/>
        <end position="10"/>
    </location>
</feature>
<evidence type="ECO:0000313" key="3">
    <source>
        <dbReference type="Proteomes" id="UP000247498"/>
    </source>
</evidence>
<name>A0A2V0PFC6_9CHLO</name>
<dbReference type="Gene3D" id="3.40.50.300">
    <property type="entry name" value="P-loop containing nucleotide triphosphate hydrolases"/>
    <property type="match status" value="1"/>
</dbReference>
<evidence type="ECO:0000313" key="2">
    <source>
        <dbReference type="EMBL" id="GBF98551.1"/>
    </source>
</evidence>
<dbReference type="STRING" id="307507.A0A2V0PFC6"/>
<dbReference type="Proteomes" id="UP000247498">
    <property type="component" value="Unassembled WGS sequence"/>
</dbReference>
<accession>A0A2V0PFC6</accession>
<feature type="region of interest" description="Disordered" evidence="1">
    <location>
        <begin position="339"/>
        <end position="382"/>
    </location>
</feature>
<evidence type="ECO:0000256" key="1">
    <source>
        <dbReference type="SAM" id="MobiDB-lite"/>
    </source>
</evidence>
<dbReference type="OrthoDB" id="10678530at2759"/>
<dbReference type="SUPFAM" id="SSF52540">
    <property type="entry name" value="P-loop containing nucleoside triphosphate hydrolases"/>
    <property type="match status" value="1"/>
</dbReference>
<feature type="region of interest" description="Disordered" evidence="1">
    <location>
        <begin position="567"/>
        <end position="588"/>
    </location>
</feature>
<dbReference type="InterPro" id="IPR027417">
    <property type="entry name" value="P-loop_NTPase"/>
</dbReference>
<dbReference type="InParanoid" id="A0A2V0PFC6"/>
<feature type="region of interest" description="Disordered" evidence="1">
    <location>
        <begin position="188"/>
        <end position="207"/>
    </location>
</feature>
<keyword evidence="3" id="KW-1185">Reference proteome</keyword>
<feature type="compositionally biased region" description="Low complexity" evidence="1">
    <location>
        <begin position="371"/>
        <end position="382"/>
    </location>
</feature>
<organism evidence="2 3">
    <name type="scientific">Raphidocelis subcapitata</name>
    <dbReference type="NCBI Taxonomy" id="307507"/>
    <lineage>
        <taxon>Eukaryota</taxon>
        <taxon>Viridiplantae</taxon>
        <taxon>Chlorophyta</taxon>
        <taxon>core chlorophytes</taxon>
        <taxon>Chlorophyceae</taxon>
        <taxon>CS clade</taxon>
        <taxon>Sphaeropleales</taxon>
        <taxon>Selenastraceae</taxon>
        <taxon>Raphidocelis</taxon>
    </lineage>
</organism>
<dbReference type="AlphaFoldDB" id="A0A2V0PFC6"/>
<comment type="caution">
    <text evidence="2">The sequence shown here is derived from an EMBL/GenBank/DDBJ whole genome shotgun (WGS) entry which is preliminary data.</text>
</comment>
<proteinExistence type="predicted"/>
<protein>
    <submittedName>
        <fullName evidence="2">Uncharacterized protein</fullName>
    </submittedName>
</protein>
<sequence>MLRARVEGQPHEAAGAAGAQRRPRRRSQRGGEAASAPDGGGARLLDTSVLLARDPGGQPDGATAAAALAAALGALTEDAAAAAAAEQLLAVLQGAEGPGVGGTAAPAAAAAALQRPRAVVAAGARWSAPAGQAVAAAVALAVAAAAVAARPHPPCVAAVVLFPSATALLAALPAVETAAAAAADAVAADDGSGGEDGDGGGSGGGGAPLWRPALGVQMWVGGASYASEQSAARAAPPQVLLATPGRMRQHLEDERLRWGPAFQGLKLVVVAGAESFLAPGSNLRPELEGALRHLLPRSPSDDGPQLLLLAPPSAADAARRFCSALPQLGGRVALAELSSGESAAAPNGSAGGLDTPAPLQHQQPEQEQREQQGQQQQPQAPSALVVPQHLLLTQLAVAVRRHLVGRRAAKVVVEFRGASEAALCSRLFRLLLKLPTLELHSRKTLSYRRSVIESFAAQRTAVLFATPAMAEALVAQAAGGGGSSGGVTLHVKVGLPVGALPRAAAAPAAAGGGPAAAAAWEGSDGGAAVAAAAGEGGGGTAAARLLLLLDFEAAAIAARRRAAGGAAGGSSGTAPAVAPPPQQRAAPPDELQQRLDALAAALGAGAAAARVRELASLQPSVSAALRRVPAARKDRAYVAWLSQHMSAARDLGWSRQAVAAAAAVYAQSLGCEERPLVPWAVAAKMGVQDLAEIRVGPRGSSLETGGKSSGGGG</sequence>
<gene>
    <name evidence="2" type="ORF">Rsub_11881</name>
</gene>
<feature type="region of interest" description="Disordered" evidence="1">
    <location>
        <begin position="1"/>
        <end position="42"/>
    </location>
</feature>
<feature type="compositionally biased region" description="Low complexity" evidence="1">
    <location>
        <begin position="11"/>
        <end position="20"/>
    </location>
</feature>